<proteinExistence type="predicted"/>
<dbReference type="EMBL" id="FPLD01000025">
    <property type="protein sequence ID" value="SGY87572.1"/>
    <property type="molecule type" value="Genomic_DNA"/>
</dbReference>
<dbReference type="Proteomes" id="UP000183794">
    <property type="component" value="Unassembled WGS sequence"/>
</dbReference>
<reference evidence="1 2" key="1">
    <citation type="submission" date="2016-11" db="EMBL/GenBank/DDBJ databases">
        <authorList>
            <person name="Jaros S."/>
            <person name="Januszkiewicz K."/>
            <person name="Wedrychowicz H."/>
        </authorList>
    </citation>
    <scope>NUCLEOTIDE SEQUENCE [LARGE SCALE GENOMIC DNA]</scope>
    <source>
        <strain evidence="1">NVI 5450</strain>
    </source>
</reference>
<evidence type="ECO:0000313" key="2">
    <source>
        <dbReference type="Proteomes" id="UP000183794"/>
    </source>
</evidence>
<sequence length="84" mass="9336">MYFAIEVCPDGGTIRDGQTHEPRTVEIGECDTKQDAIDNACQQLDCQQLDCQQLDCRQLFRGVIGRPKGKGGYVVLNAQDYAEV</sequence>
<name>A0A1K9YWT0_9GAMM</name>
<gene>
    <name evidence="1" type="ORF">NVI5450_0776</name>
</gene>
<evidence type="ECO:0000313" key="1">
    <source>
        <dbReference type="EMBL" id="SGY87572.1"/>
    </source>
</evidence>
<organism evidence="1 2">
    <name type="scientific">Moritella viscosa</name>
    <dbReference type="NCBI Taxonomy" id="80854"/>
    <lineage>
        <taxon>Bacteria</taxon>
        <taxon>Pseudomonadati</taxon>
        <taxon>Pseudomonadota</taxon>
        <taxon>Gammaproteobacteria</taxon>
        <taxon>Alteromonadales</taxon>
        <taxon>Moritellaceae</taxon>
        <taxon>Moritella</taxon>
    </lineage>
</organism>
<dbReference type="AlphaFoldDB" id="A0A1K9YWT0"/>
<accession>A0A1K9YWT0</accession>
<protein>
    <submittedName>
        <fullName evidence="1">Hypothetical bacteriophage protein</fullName>
    </submittedName>
</protein>